<dbReference type="Gene3D" id="3.40.50.880">
    <property type="match status" value="1"/>
</dbReference>
<keyword evidence="2" id="KW-0732">Signal</keyword>
<dbReference type="InterPro" id="IPR044668">
    <property type="entry name" value="PuuD-like"/>
</dbReference>
<feature type="signal peptide" evidence="2">
    <location>
        <begin position="1"/>
        <end position="27"/>
    </location>
</feature>
<accession>A0A8J6IXQ3</accession>
<dbReference type="GO" id="GO:0005829">
    <property type="term" value="C:cytosol"/>
    <property type="evidence" value="ECO:0007669"/>
    <property type="project" value="TreeGrafter"/>
</dbReference>
<evidence type="ECO:0000313" key="3">
    <source>
        <dbReference type="EMBL" id="MBC5716785.1"/>
    </source>
</evidence>
<dbReference type="CDD" id="cd01745">
    <property type="entry name" value="GATase1_2"/>
    <property type="match status" value="1"/>
</dbReference>
<dbReference type="SUPFAM" id="SSF52317">
    <property type="entry name" value="Class I glutamine amidotransferase-like"/>
    <property type="match status" value="1"/>
</dbReference>
<dbReference type="PROSITE" id="PS51257">
    <property type="entry name" value="PROKAR_LIPOPROTEIN"/>
    <property type="match status" value="1"/>
</dbReference>
<dbReference type="GO" id="GO:0033969">
    <property type="term" value="F:gamma-glutamyl-gamma-aminobutyrate hydrolase activity"/>
    <property type="evidence" value="ECO:0007669"/>
    <property type="project" value="TreeGrafter"/>
</dbReference>
<dbReference type="PANTHER" id="PTHR43235:SF1">
    <property type="entry name" value="GLUTAMINE AMIDOTRANSFERASE PB2B2.05-RELATED"/>
    <property type="match status" value="1"/>
</dbReference>
<evidence type="ECO:0000256" key="1">
    <source>
        <dbReference type="SAM" id="MobiDB-lite"/>
    </source>
</evidence>
<dbReference type="InterPro" id="IPR029062">
    <property type="entry name" value="Class_I_gatase-like"/>
</dbReference>
<reference evidence="3" key="1">
    <citation type="submission" date="2020-08" db="EMBL/GenBank/DDBJ databases">
        <title>Genome public.</title>
        <authorList>
            <person name="Liu C."/>
            <person name="Sun Q."/>
        </authorList>
    </citation>
    <scope>NUCLEOTIDE SEQUENCE</scope>
    <source>
        <strain evidence="3">BX5</strain>
    </source>
</reference>
<gene>
    <name evidence="3" type="ORF">H8S55_05530</name>
</gene>
<keyword evidence="4" id="KW-1185">Reference proteome</keyword>
<dbReference type="EMBL" id="JACOPN010000003">
    <property type="protein sequence ID" value="MBC5716785.1"/>
    <property type="molecule type" value="Genomic_DNA"/>
</dbReference>
<dbReference type="GO" id="GO:0006598">
    <property type="term" value="P:polyamine catabolic process"/>
    <property type="evidence" value="ECO:0007669"/>
    <property type="project" value="TreeGrafter"/>
</dbReference>
<evidence type="ECO:0000256" key="2">
    <source>
        <dbReference type="SAM" id="SignalP"/>
    </source>
</evidence>
<keyword evidence="3" id="KW-0378">Hydrolase</keyword>
<feature type="region of interest" description="Disordered" evidence="1">
    <location>
        <begin position="124"/>
        <end position="144"/>
    </location>
</feature>
<feature type="chain" id="PRO_5039124103" evidence="2">
    <location>
        <begin position="28"/>
        <end position="294"/>
    </location>
</feature>
<protein>
    <submittedName>
        <fullName evidence="3">Gamma-glutamyl-gamma-aminobutyrate hydrolase family protein</fullName>
    </submittedName>
</protein>
<dbReference type="AlphaFoldDB" id="A0A8J6IXQ3"/>
<evidence type="ECO:0000313" key="4">
    <source>
        <dbReference type="Proteomes" id="UP000602260"/>
    </source>
</evidence>
<proteinExistence type="predicted"/>
<comment type="caution">
    <text evidence="3">The sequence shown here is derived from an EMBL/GenBank/DDBJ whole genome shotgun (WGS) entry which is preliminary data.</text>
</comment>
<dbReference type="Pfam" id="PF07722">
    <property type="entry name" value="Peptidase_C26"/>
    <property type="match status" value="1"/>
</dbReference>
<dbReference type="InterPro" id="IPR011697">
    <property type="entry name" value="Peptidase_C26"/>
</dbReference>
<organism evidence="3 4">
    <name type="scientific">Flintibacter faecis</name>
    <dbReference type="NCBI Taxonomy" id="2763047"/>
    <lineage>
        <taxon>Bacteria</taxon>
        <taxon>Bacillati</taxon>
        <taxon>Bacillota</taxon>
        <taxon>Clostridia</taxon>
        <taxon>Eubacteriales</taxon>
        <taxon>Flintibacter</taxon>
    </lineage>
</organism>
<dbReference type="Proteomes" id="UP000602260">
    <property type="component" value="Unassembled WGS sequence"/>
</dbReference>
<feature type="region of interest" description="Disordered" evidence="1">
    <location>
        <begin position="34"/>
        <end position="54"/>
    </location>
</feature>
<sequence length="294" mass="31687">MMKHVMNKPNKLLSLALALGMTAALLAGCGQQSAQSTQSNSAGSASAVSGSQSSAQNAEKVRVGLAWLADFENGEVDEDTQAYIDAVTRAGGEPVLLEQATDLDSAKAALDTVDALILTGGEDVDPSYYNEEPDSMLEEPNPARDTSDYWMMTAALDEDFPTLATCRGMQVMNVVCGGTLYQDLPTQFDSDIQHRDPELVDFTYHDVTIEDGSLLAQIMGAGKLNVNSWHHQGIKTVGEGLTVTAHSDDGLVEALEMQDKTFMLGVQFHPEWRVVEGDDSFLPFFTALMDAAKN</sequence>
<dbReference type="PROSITE" id="PS51273">
    <property type="entry name" value="GATASE_TYPE_1"/>
    <property type="match status" value="1"/>
</dbReference>
<name>A0A8J6IXQ3_9FIRM</name>
<dbReference type="PANTHER" id="PTHR43235">
    <property type="entry name" value="GLUTAMINE AMIDOTRANSFERASE PB2B2.05-RELATED"/>
    <property type="match status" value="1"/>
</dbReference>